<feature type="region of interest" description="Disordered" evidence="1">
    <location>
        <begin position="503"/>
        <end position="760"/>
    </location>
</feature>
<feature type="compositionally biased region" description="Polar residues" evidence="1">
    <location>
        <begin position="222"/>
        <end position="263"/>
    </location>
</feature>
<evidence type="ECO:0000259" key="2">
    <source>
        <dbReference type="PROSITE" id="PS50097"/>
    </source>
</evidence>
<dbReference type="InterPro" id="IPR011333">
    <property type="entry name" value="SKP1/BTB/POZ_sf"/>
</dbReference>
<dbReference type="AlphaFoldDB" id="A0A2G5VAP3"/>
<dbReference type="Gene3D" id="3.30.710.10">
    <property type="entry name" value="Potassium Channel Kv1.1, Chain A"/>
    <property type="match status" value="1"/>
</dbReference>
<dbReference type="Pfam" id="PF00651">
    <property type="entry name" value="BTB"/>
    <property type="match status" value="1"/>
</dbReference>
<evidence type="ECO:0000256" key="1">
    <source>
        <dbReference type="SAM" id="MobiDB-lite"/>
    </source>
</evidence>
<comment type="caution">
    <text evidence="3">The sequence shown here is derived from an EMBL/GenBank/DDBJ whole genome shotgun (WGS) entry which is preliminary data.</text>
</comment>
<feature type="compositionally biased region" description="Low complexity" evidence="1">
    <location>
        <begin position="117"/>
        <end position="128"/>
    </location>
</feature>
<dbReference type="EMBL" id="PDUG01000002">
    <property type="protein sequence ID" value="PIC48820.1"/>
    <property type="molecule type" value="Genomic_DNA"/>
</dbReference>
<feature type="compositionally biased region" description="Basic and acidic residues" evidence="1">
    <location>
        <begin position="367"/>
        <end position="384"/>
    </location>
</feature>
<sequence length="1269" mass="146587">MSLDSQGTLTMDVTMAEERHKKVSSRLEKKENVFFFRNRIKDDVPEVQPKIQNFDMSAFVAANMVFYEPIPSVRIFKKPAKRGVGRPPLSDFRNPEDQEIKESDVLLRMFTGKLIEASQPSTSSATSSKRIRKRRKESEKNSECSTSSKKVLKRSGDVSNDYEAPNSYKKILVSSEDLPAPFTSSERASKAPEVKLTSSNLFSTTSKDPEATDRLQNAQSVNMTSSKASEVKMTSSKAPEVKMTSSKAPEVKVTSSNPVSTMSADPEATKKILKAPEVTTLPLTSISPTPVDPEATERIRNLIDEVVESLKPPEANIEENIEATIDEVVRRMMFHDEMSDGSEDEPMDSEKEKRILETIDDVIMGETRPEPRSENLIRALDDNKTNLTVANEDSEGPTSSQEIQEGPTSPRKVLKSPPPPRRRLRSPPPPVFADSDDEYDSKSTDSDSEVPKKILKDSEDVHMDSDPEFDEMFEKSEAQNADDVRKEQVILKENGGLERLLEQDQRRLLEASEAPEAPNGPLKSILKNPEHQNLNRPRLLTFDKDVVENPRENQAPKYKERYQYRHFATNYDGDNESENKNQKISIYTESKIRKKNPESLKFEETPHGFKVLKWPKEARKHLRRKYRGFMQKHGKQDSRDPRHQEDSSGSDQEAMEVDNQDSEAPRQQKDVPEAMPKTSDHLIPKFSDPEVPEVDLEDVLDWTDVFNSKTENPPSDDDLEPPPTSPERPPETKIQESRRLQSEYMEHKKKTLEGHRQNSEQLKRLQNPIVDNVVQSGWTLIAHAYRETRDEEVEMGIRSKKSKREMQKLLTFEKEENEKWTKERQECLAAGQKLLEKMAKKLDELKILRKTEFRSAEENEDKKKRCQEIRKNIKGLKSTHKYYMYQLQRMPKSKVPYPPRYSFWERDFHKYLDKYWENKKAGDLEEMERMKRKMERMKPDEWEKELEIFEVEKEIEQMEEERPWCNFSDQQQSRTMTTREITYTSHQKIVSDGYAAKMLEKADKNGIKHTWSGYVDDSPRINFTWNFNWEDLKSQGVYRIVGELTIIFPREDWHPVRVGIDWTDTNQTVSMTVGASGCLANFEYFLTAHSIKLPPPKNICFDEIFAASDKTDVVLAVEGKKLNVNKAFLSFHSDYFSTLFSSNFKEGQMEEIEIKEVSYKDFALFLSIFSPTPHFPSDDTVEKLLELARQFQVPAVIRIVEHHLLTISKIEHGIMLWSADEYGMPQLLKKCISQITSAETAKQLKMSPEFKELSDKTNTLILRHLLEII</sequence>
<feature type="region of interest" description="Disordered" evidence="1">
    <location>
        <begin position="117"/>
        <end position="160"/>
    </location>
</feature>
<dbReference type="STRING" id="1611254.A0A2G5VAP3"/>
<feature type="compositionally biased region" description="Basic and acidic residues" evidence="1">
    <location>
        <begin position="634"/>
        <end position="646"/>
    </location>
</feature>
<dbReference type="InterPro" id="IPR000210">
    <property type="entry name" value="BTB/POZ_dom"/>
</dbReference>
<dbReference type="SUPFAM" id="SSF54695">
    <property type="entry name" value="POZ domain"/>
    <property type="match status" value="1"/>
</dbReference>
<feature type="compositionally biased region" description="Basic and acidic residues" evidence="1">
    <location>
        <begin position="541"/>
        <end position="551"/>
    </location>
</feature>
<evidence type="ECO:0000313" key="3">
    <source>
        <dbReference type="EMBL" id="PIC48820.1"/>
    </source>
</evidence>
<feature type="compositionally biased region" description="Basic and acidic residues" evidence="1">
    <location>
        <begin position="663"/>
        <end position="683"/>
    </location>
</feature>
<dbReference type="Proteomes" id="UP000230233">
    <property type="component" value="Chromosome II"/>
</dbReference>
<evidence type="ECO:0000313" key="4">
    <source>
        <dbReference type="Proteomes" id="UP000230233"/>
    </source>
</evidence>
<dbReference type="CDD" id="cd18186">
    <property type="entry name" value="BTB_POZ_ZBTB_KLHL-like"/>
    <property type="match status" value="1"/>
</dbReference>
<organism evidence="3 4">
    <name type="scientific">Caenorhabditis nigoni</name>
    <dbReference type="NCBI Taxonomy" id="1611254"/>
    <lineage>
        <taxon>Eukaryota</taxon>
        <taxon>Metazoa</taxon>
        <taxon>Ecdysozoa</taxon>
        <taxon>Nematoda</taxon>
        <taxon>Chromadorea</taxon>
        <taxon>Rhabditida</taxon>
        <taxon>Rhabditina</taxon>
        <taxon>Rhabditomorpha</taxon>
        <taxon>Rhabditoidea</taxon>
        <taxon>Rhabditidae</taxon>
        <taxon>Peloderinae</taxon>
        <taxon>Caenorhabditis</taxon>
    </lineage>
</organism>
<protein>
    <recommendedName>
        <fullName evidence="2">BTB domain-containing protein</fullName>
    </recommendedName>
</protein>
<dbReference type="SMART" id="SM00225">
    <property type="entry name" value="BTB"/>
    <property type="match status" value="1"/>
</dbReference>
<feature type="compositionally biased region" description="Basic and acidic residues" evidence="1">
    <location>
        <begin position="728"/>
        <end position="760"/>
    </location>
</feature>
<feature type="region of interest" description="Disordered" evidence="1">
    <location>
        <begin position="222"/>
        <end position="266"/>
    </location>
</feature>
<keyword evidence="4" id="KW-1185">Reference proteome</keyword>
<dbReference type="PANTHER" id="PTHR22744:SF14">
    <property type="entry name" value="BTB DOMAIN-CONTAINING PROTEIN-RELATED"/>
    <property type="match status" value="1"/>
</dbReference>
<reference evidence="4" key="1">
    <citation type="submission" date="2017-10" db="EMBL/GenBank/DDBJ databases">
        <title>Rapid genome shrinkage in a self-fertile nematode reveals novel sperm competition proteins.</title>
        <authorList>
            <person name="Yin D."/>
            <person name="Schwarz E.M."/>
            <person name="Thomas C.G."/>
            <person name="Felde R.L."/>
            <person name="Korf I.F."/>
            <person name="Cutter A.D."/>
            <person name="Schartner C.M."/>
            <person name="Ralston E.J."/>
            <person name="Meyer B.J."/>
            <person name="Haag E.S."/>
        </authorList>
    </citation>
    <scope>NUCLEOTIDE SEQUENCE [LARGE SCALE GENOMIC DNA]</scope>
    <source>
        <strain evidence="4">JU1422</strain>
    </source>
</reference>
<dbReference type="OrthoDB" id="45365at2759"/>
<feature type="compositionally biased region" description="Basic and acidic residues" evidence="1">
    <location>
        <begin position="348"/>
        <end position="357"/>
    </location>
</feature>
<dbReference type="PROSITE" id="PS50097">
    <property type="entry name" value="BTB"/>
    <property type="match status" value="1"/>
</dbReference>
<feature type="region of interest" description="Disordered" evidence="1">
    <location>
        <begin position="337"/>
        <end position="468"/>
    </location>
</feature>
<accession>A0A2G5VAP3</accession>
<feature type="compositionally biased region" description="Basic residues" evidence="1">
    <location>
        <begin position="618"/>
        <end position="633"/>
    </location>
</feature>
<proteinExistence type="predicted"/>
<gene>
    <name evidence="3" type="primary">Cnig_chr_II.g7662</name>
    <name evidence="3" type="ORF">B9Z55_007662</name>
</gene>
<feature type="compositionally biased region" description="Basic and acidic residues" evidence="1">
    <location>
        <begin position="595"/>
        <end position="607"/>
    </location>
</feature>
<name>A0A2G5VAP3_9PELO</name>
<feature type="compositionally biased region" description="Basic and acidic residues" evidence="1">
    <location>
        <begin position="440"/>
        <end position="465"/>
    </location>
</feature>
<dbReference type="PANTHER" id="PTHR22744">
    <property type="entry name" value="HELIX LOOP HELIX PROTEIN 21-RELATED"/>
    <property type="match status" value="1"/>
</dbReference>
<feature type="compositionally biased region" description="Acidic residues" evidence="1">
    <location>
        <begin position="690"/>
        <end position="701"/>
    </location>
</feature>
<feature type="compositionally biased region" description="Polar residues" evidence="1">
    <location>
        <begin position="385"/>
        <end position="407"/>
    </location>
</feature>
<feature type="domain" description="BTB" evidence="2">
    <location>
        <begin position="1111"/>
        <end position="1169"/>
    </location>
</feature>